<dbReference type="InterPro" id="IPR005007">
    <property type="entry name" value="Poxvirus_L3/FP4"/>
</dbReference>
<reference evidence="2" key="2">
    <citation type="submission" date="2024-02" db="EMBL/GenBank/DDBJ databases">
        <authorList>
            <person name="Hu B."/>
        </authorList>
    </citation>
    <scope>NUCLEOTIDE SEQUENCE</scope>
    <source>
        <strain evidence="2">1A/Uganda/UGR70/2019</strain>
    </source>
</reference>
<accession>A0AAU7E2M8</accession>
<feature type="transmembrane region" description="Helical" evidence="1">
    <location>
        <begin position="102"/>
        <end position="121"/>
    </location>
</feature>
<dbReference type="EMBL" id="PP711852">
    <property type="protein sequence ID" value="XBH23811.1"/>
    <property type="molecule type" value="Genomic_DNA"/>
</dbReference>
<keyword evidence="1" id="KW-0812">Transmembrane</keyword>
<evidence type="ECO:0000256" key="1">
    <source>
        <dbReference type="SAM" id="Phobius"/>
    </source>
</evidence>
<evidence type="ECO:0008006" key="3">
    <source>
        <dbReference type="Google" id="ProtNLM"/>
    </source>
</evidence>
<sequence length="302" mass="34852">MNKNNAGNDPQRGHTNYVESRLCSYERDKNAFSLLACTHRASPKYADDEEANCWVELSTLVYAARAAGFPLVYGVRAHSSGARTVYFEDFRNLRRRRFTDDLTCVSMITLFQIAAVLYTLYRRGIFADSFEFELVTIPRTAISFAVNQVVFSFSTDLLVVLSQNSRLYRAQLPQSCYLAYLTARPWMRQRNIVASDYFFEWFIRNHFDLLSKQYLDLFRTKKKYITTPNVHRMTEPGTLVYVIRDDMQVLGVTLTDVSINDNVRVIYSSDGGTVFEVDDFLYTNVFVAGEMLTRARLASFIL</sequence>
<reference evidence="2" key="1">
    <citation type="journal article" date="2024" name="Microbiome">
        <title>Substantial viral diversity in bats and rodents from East Africa: insights into evolution, recombination, and cocirculation.</title>
        <authorList>
            <person name="Wang D."/>
            <person name="Yang X."/>
            <person name="Ren Z."/>
            <person name="Hu B."/>
            <person name="Zhao H."/>
            <person name="Yang K."/>
            <person name="Shi P."/>
            <person name="Zhang Z."/>
            <person name="Feng Q."/>
            <person name="Nawenja C.V."/>
            <person name="Obanda V."/>
            <person name="Robert K."/>
            <person name="Nalikka B."/>
            <person name="Waruhiu C.N."/>
            <person name="Ochola G.O."/>
            <person name="Onyuok S.O."/>
            <person name="Ochieng H."/>
            <person name="Li B."/>
            <person name="Zhu Y."/>
            <person name="Si H."/>
            <person name="Yin J."/>
            <person name="Kristiansen K."/>
            <person name="Jin X."/>
            <person name="Xu X."/>
            <person name="Xiao M."/>
            <person name="Agwanda B."/>
            <person name="Ommeh S."/>
            <person name="Li J."/>
            <person name="Shi Z.L."/>
        </authorList>
    </citation>
    <scope>NUCLEOTIDE SEQUENCE</scope>
    <source>
        <strain evidence="2">1A/Uganda/UGR70/2019</strain>
    </source>
</reference>
<evidence type="ECO:0000313" key="2">
    <source>
        <dbReference type="EMBL" id="XBH23811.1"/>
    </source>
</evidence>
<proteinExistence type="predicted"/>
<name>A0AAU7E2M8_9POXV</name>
<keyword evidence="1" id="KW-0472">Membrane</keyword>
<keyword evidence="1" id="KW-1133">Transmembrane helix</keyword>
<protein>
    <recommendedName>
        <fullName evidence="3">Internal virion protein</fullName>
    </recommendedName>
</protein>
<organism evidence="2">
    <name type="scientific">Rousettus bat poxvirus</name>
    <dbReference type="NCBI Taxonomy" id="3141933"/>
    <lineage>
        <taxon>Viruses</taxon>
        <taxon>Varidnaviria</taxon>
        <taxon>Bamfordvirae</taxon>
        <taxon>Nucleocytoviricota</taxon>
        <taxon>Pokkesviricetes</taxon>
        <taxon>Chitovirales</taxon>
        <taxon>Poxviridae</taxon>
    </lineage>
</organism>
<dbReference type="Pfam" id="PF03339">
    <property type="entry name" value="Pox_L3_FP4"/>
    <property type="match status" value="1"/>
</dbReference>